<feature type="domain" description="Carboxymuconolactone decarboxylase-like" evidence="2">
    <location>
        <begin position="33"/>
        <end position="96"/>
    </location>
</feature>
<evidence type="ECO:0000313" key="3">
    <source>
        <dbReference type="EMBL" id="MBC5642827.1"/>
    </source>
</evidence>
<dbReference type="InterPro" id="IPR029032">
    <property type="entry name" value="AhpD-like"/>
</dbReference>
<dbReference type="Gene3D" id="3.40.50.1820">
    <property type="entry name" value="alpha/beta hydrolase"/>
    <property type="match status" value="1"/>
</dbReference>
<dbReference type="Gene3D" id="1.20.1290.10">
    <property type="entry name" value="AhpD-like"/>
    <property type="match status" value="1"/>
</dbReference>
<dbReference type="Pfam" id="PF02627">
    <property type="entry name" value="CMD"/>
    <property type="match status" value="2"/>
</dbReference>
<organism evidence="3 4">
    <name type="scientific">Parabacteroides segnis</name>
    <dbReference type="NCBI Taxonomy" id="2763058"/>
    <lineage>
        <taxon>Bacteria</taxon>
        <taxon>Pseudomonadati</taxon>
        <taxon>Bacteroidota</taxon>
        <taxon>Bacteroidia</taxon>
        <taxon>Bacteroidales</taxon>
        <taxon>Tannerellaceae</taxon>
        <taxon>Parabacteroides</taxon>
    </lineage>
</organism>
<accession>A0ABR7DZA4</accession>
<feature type="domain" description="Dienelactone hydrolase" evidence="1">
    <location>
        <begin position="290"/>
        <end position="396"/>
    </location>
</feature>
<dbReference type="SUPFAM" id="SSF69118">
    <property type="entry name" value="AhpD-like"/>
    <property type="match status" value="1"/>
</dbReference>
<proteinExistence type="predicted"/>
<feature type="domain" description="Carboxymuconolactone decarboxylase-like" evidence="2">
    <location>
        <begin position="159"/>
        <end position="223"/>
    </location>
</feature>
<comment type="caution">
    <text evidence="3">The sequence shown here is derived from an EMBL/GenBank/DDBJ whole genome shotgun (WGS) entry which is preliminary data.</text>
</comment>
<dbReference type="InterPro" id="IPR002925">
    <property type="entry name" value="Dienelactn_hydro"/>
</dbReference>
<dbReference type="InterPro" id="IPR051411">
    <property type="entry name" value="Polyketide_trans_af380"/>
</dbReference>
<dbReference type="PANTHER" id="PTHR47751">
    <property type="entry name" value="SUPERFAMILY HYDROLASE, PUTATIVE (AFU_ORTHOLOGUE AFUA_2G16580)-RELATED"/>
    <property type="match status" value="1"/>
</dbReference>
<dbReference type="Proteomes" id="UP000644010">
    <property type="component" value="Unassembled WGS sequence"/>
</dbReference>
<dbReference type="Gene3D" id="1.10.10.800">
    <property type="match status" value="1"/>
</dbReference>
<sequence>MIEIRKIKLKIMTTLLGVFFGCGIVASQTPKAEQAMDSKRRHIAEVAALTSTGDLDKLKAVLIDGLNDGMTVSELKEVMVHAYAYCGFPRALRGLQTLVAVLDERKAKGIEDNRGREVSPITDTRSKYERGRDILAEISGIPADTPKADYAVLAPEIEVFLKEHLFADLFERDVLTYAERELTTVAIIASLGKGVEPMLKGHMGIALNVGITPGELRGVLAVVEKNIGRSEADSGKQVLNELLQSKGLIVDPETSIVAVENGVKKQKVTFHNRFLIDVVGDLYFPANYDSAKKYAAIIVGHPFGGVKEQTSGLHARKLAELGYVTLAFDASYYGESGGYPRRIESPEVRVEDFSAAVDFLTNHPAIDADKIGVIGICGGGCYSVSATQIDHRIKALATISMYDMGRARRQGVGDSQTYEQRMAILDEIGRQRTAEYGGAARKDIRALPEKVDENTPKFAIDFLDYYDNPQRGQHPNSTGYCSYTSLAPMMNFFPFAQIETISPRPLLFIVGENAVSKYFSEDAYEKAAEPKELFVVPGATHVDLYDQPDYLKVTLPKLDAFFKQYLK</sequence>
<evidence type="ECO:0000259" key="2">
    <source>
        <dbReference type="Pfam" id="PF02627"/>
    </source>
</evidence>
<evidence type="ECO:0000259" key="1">
    <source>
        <dbReference type="Pfam" id="PF01738"/>
    </source>
</evidence>
<gene>
    <name evidence="3" type="ORF">H8S77_08000</name>
</gene>
<evidence type="ECO:0000313" key="4">
    <source>
        <dbReference type="Proteomes" id="UP000644010"/>
    </source>
</evidence>
<dbReference type="PANTHER" id="PTHR47751:SF1">
    <property type="entry name" value="SUPERFAMILY HYDROLASE, PUTATIVE (AFU_ORTHOLOGUE AFUA_2G16580)-RELATED"/>
    <property type="match status" value="1"/>
</dbReference>
<dbReference type="InterPro" id="IPR029058">
    <property type="entry name" value="AB_hydrolase_fold"/>
</dbReference>
<dbReference type="EMBL" id="JACOOI010000006">
    <property type="protein sequence ID" value="MBC5642827.1"/>
    <property type="molecule type" value="Genomic_DNA"/>
</dbReference>
<reference evidence="3 4" key="1">
    <citation type="submission" date="2020-08" db="EMBL/GenBank/DDBJ databases">
        <title>Genome public.</title>
        <authorList>
            <person name="Liu C."/>
            <person name="Sun Q."/>
        </authorList>
    </citation>
    <scope>NUCLEOTIDE SEQUENCE [LARGE SCALE GENOMIC DNA]</scope>
    <source>
        <strain evidence="3 4">BX2</strain>
    </source>
</reference>
<name>A0ABR7DZA4_9BACT</name>
<keyword evidence="4" id="KW-1185">Reference proteome</keyword>
<dbReference type="SUPFAM" id="SSF53474">
    <property type="entry name" value="alpha/beta-Hydrolases"/>
    <property type="match status" value="1"/>
</dbReference>
<dbReference type="Pfam" id="PF01738">
    <property type="entry name" value="DLH"/>
    <property type="match status" value="1"/>
</dbReference>
<dbReference type="InterPro" id="IPR003779">
    <property type="entry name" value="CMD-like"/>
</dbReference>
<protein>
    <submittedName>
        <fullName evidence="3">Carboxymuconolactone decarboxylase family protein</fullName>
    </submittedName>
</protein>
<dbReference type="PROSITE" id="PS51257">
    <property type="entry name" value="PROKAR_LIPOPROTEIN"/>
    <property type="match status" value="1"/>
</dbReference>